<dbReference type="PROSITE" id="PS51866">
    <property type="entry name" value="MOP"/>
    <property type="match status" value="1"/>
</dbReference>
<dbReference type="Gene3D" id="3.40.50.300">
    <property type="entry name" value="P-loop containing nucleotide triphosphate hydrolases"/>
    <property type="match status" value="1"/>
</dbReference>
<dbReference type="PROSITE" id="PS50893">
    <property type="entry name" value="ABC_TRANSPORTER_2"/>
    <property type="match status" value="1"/>
</dbReference>
<proteinExistence type="predicted"/>
<evidence type="ECO:0000256" key="4">
    <source>
        <dbReference type="ARBA" id="ARBA00022840"/>
    </source>
</evidence>
<dbReference type="SMART" id="SM00382">
    <property type="entry name" value="AAA"/>
    <property type="match status" value="1"/>
</dbReference>
<dbReference type="InterPro" id="IPR027417">
    <property type="entry name" value="P-loop_NTPase"/>
</dbReference>
<keyword evidence="9" id="KW-1185">Reference proteome</keyword>
<dbReference type="GO" id="GO:0016887">
    <property type="term" value="F:ATP hydrolysis activity"/>
    <property type="evidence" value="ECO:0007669"/>
    <property type="project" value="InterPro"/>
</dbReference>
<dbReference type="Gene3D" id="2.40.50.100">
    <property type="match status" value="1"/>
</dbReference>
<dbReference type="InterPro" id="IPR017871">
    <property type="entry name" value="ABC_transporter-like_CS"/>
</dbReference>
<dbReference type="PANTHER" id="PTHR42781">
    <property type="entry name" value="SPERMIDINE/PUTRESCINE IMPORT ATP-BINDING PROTEIN POTA"/>
    <property type="match status" value="1"/>
</dbReference>
<dbReference type="InterPro" id="IPR003593">
    <property type="entry name" value="AAA+_ATPase"/>
</dbReference>
<dbReference type="InterPro" id="IPR004606">
    <property type="entry name" value="Mop_domain"/>
</dbReference>
<evidence type="ECO:0000256" key="2">
    <source>
        <dbReference type="ARBA" id="ARBA00022505"/>
    </source>
</evidence>
<dbReference type="SUPFAM" id="SSF50331">
    <property type="entry name" value="MOP-like"/>
    <property type="match status" value="1"/>
</dbReference>
<feature type="domain" description="ABC transporter" evidence="6">
    <location>
        <begin position="6"/>
        <end position="237"/>
    </location>
</feature>
<evidence type="ECO:0000259" key="6">
    <source>
        <dbReference type="PROSITE" id="PS50893"/>
    </source>
</evidence>
<keyword evidence="1" id="KW-0813">Transport</keyword>
<evidence type="ECO:0000313" key="9">
    <source>
        <dbReference type="Proteomes" id="UP000198649"/>
    </source>
</evidence>
<evidence type="ECO:0000256" key="5">
    <source>
        <dbReference type="PROSITE-ProRule" id="PRU01213"/>
    </source>
</evidence>
<sequence>MTRPVTRPVTGLEAQIHVPDRLDATITAPPGSVVAVIGPNGAGKTTLLRALAGLVEMTGHVTVDTESWTDPPRLVRERHLGFVFQDRSLFPHLTALANVAFGLQSRRTPRRAAEQVAQGWLDRFAIGHLAKRLPGELSGGQAQRVAIARALASDPQLLLLDEPFAGLDVGVATGLRIELARHLADYRGVTLLVTHDAIDALTLADRVLVVDEGRVAQSGSPQEVAARPLTEHVARLVGLNVIRDGEGEGEGEGQTYRSFTPSSVTVSVHRPEGSARHQWHGPIASVAPHGDAVRLLVATQEPTRQELLADVTPGAATELGLTPGREVWLSVKETAVQTYAADRPR</sequence>
<dbReference type="SUPFAM" id="SSF52540">
    <property type="entry name" value="P-loop containing nucleoside triphosphate hydrolases"/>
    <property type="match status" value="1"/>
</dbReference>
<dbReference type="OrthoDB" id="3180400at2"/>
<protein>
    <submittedName>
        <fullName evidence="8">Molybdate transport system ATP-binding protein</fullName>
    </submittedName>
</protein>
<dbReference type="Pfam" id="PF00005">
    <property type="entry name" value="ABC_tran"/>
    <property type="match status" value="1"/>
</dbReference>
<keyword evidence="4 8" id="KW-0067">ATP-binding</keyword>
<dbReference type="GO" id="GO:0015689">
    <property type="term" value="P:molybdate ion transport"/>
    <property type="evidence" value="ECO:0007669"/>
    <property type="project" value="InterPro"/>
</dbReference>
<evidence type="ECO:0000256" key="3">
    <source>
        <dbReference type="ARBA" id="ARBA00022741"/>
    </source>
</evidence>
<reference evidence="8 9" key="1">
    <citation type="submission" date="2016-10" db="EMBL/GenBank/DDBJ databases">
        <authorList>
            <person name="de Groot N.N."/>
        </authorList>
    </citation>
    <scope>NUCLEOTIDE SEQUENCE [LARGE SCALE GENOMIC DNA]</scope>
    <source>
        <strain evidence="8 9">CGMCC 1.11156</strain>
    </source>
</reference>
<dbReference type="InterPro" id="IPR050093">
    <property type="entry name" value="ABC_SmlMolc_Importer"/>
</dbReference>
<name>A0A1I3IKJ6_9ACTN</name>
<keyword evidence="2 5" id="KW-0500">Molybdenum</keyword>
<dbReference type="InterPro" id="IPR008995">
    <property type="entry name" value="Mo/tungstate-bd_C_term_dom"/>
</dbReference>
<accession>A0A1I3IKJ6</accession>
<dbReference type="PANTHER" id="PTHR42781:SF4">
    <property type="entry name" value="SPERMIDINE_PUTRESCINE IMPORT ATP-BINDING PROTEIN POTA"/>
    <property type="match status" value="1"/>
</dbReference>
<dbReference type="Proteomes" id="UP000198649">
    <property type="component" value="Unassembled WGS sequence"/>
</dbReference>
<evidence type="ECO:0000313" key="8">
    <source>
        <dbReference type="EMBL" id="SFI48486.1"/>
    </source>
</evidence>
<dbReference type="Pfam" id="PF03459">
    <property type="entry name" value="TOBE"/>
    <property type="match status" value="1"/>
</dbReference>
<dbReference type="InterPro" id="IPR003439">
    <property type="entry name" value="ABC_transporter-like_ATP-bd"/>
</dbReference>
<evidence type="ECO:0000259" key="7">
    <source>
        <dbReference type="PROSITE" id="PS51866"/>
    </source>
</evidence>
<feature type="domain" description="Mop" evidence="7">
    <location>
        <begin position="272"/>
        <end position="340"/>
    </location>
</feature>
<evidence type="ECO:0000256" key="1">
    <source>
        <dbReference type="ARBA" id="ARBA00022448"/>
    </source>
</evidence>
<dbReference type="GO" id="GO:0005524">
    <property type="term" value="F:ATP binding"/>
    <property type="evidence" value="ECO:0007669"/>
    <property type="project" value="UniProtKB-KW"/>
</dbReference>
<dbReference type="InterPro" id="IPR005116">
    <property type="entry name" value="Transp-assoc_OB_typ1"/>
</dbReference>
<dbReference type="AlphaFoldDB" id="A0A1I3IKJ6"/>
<organism evidence="8 9">
    <name type="scientific">Nocardioides psychrotolerans</name>
    <dbReference type="NCBI Taxonomy" id="1005945"/>
    <lineage>
        <taxon>Bacteria</taxon>
        <taxon>Bacillati</taxon>
        <taxon>Actinomycetota</taxon>
        <taxon>Actinomycetes</taxon>
        <taxon>Propionibacteriales</taxon>
        <taxon>Nocardioidaceae</taxon>
        <taxon>Nocardioides</taxon>
    </lineage>
</organism>
<dbReference type="STRING" id="1005945.SAMN05216561_10959"/>
<gene>
    <name evidence="8" type="ORF">SAMN05216561_10959</name>
</gene>
<keyword evidence="3" id="KW-0547">Nucleotide-binding</keyword>
<dbReference type="EMBL" id="FOQG01000009">
    <property type="protein sequence ID" value="SFI48486.1"/>
    <property type="molecule type" value="Genomic_DNA"/>
</dbReference>
<dbReference type="PROSITE" id="PS00211">
    <property type="entry name" value="ABC_TRANSPORTER_1"/>
    <property type="match status" value="1"/>
</dbReference>